<proteinExistence type="predicted"/>
<evidence type="ECO:0000256" key="2">
    <source>
        <dbReference type="SAM" id="Phobius"/>
    </source>
</evidence>
<feature type="transmembrane region" description="Helical" evidence="2">
    <location>
        <begin position="85"/>
        <end position="103"/>
    </location>
</feature>
<keyword evidence="2" id="KW-1133">Transmembrane helix</keyword>
<dbReference type="OrthoDB" id="4427456at2"/>
<feature type="transmembrane region" description="Helical" evidence="2">
    <location>
        <begin position="109"/>
        <end position="132"/>
    </location>
</feature>
<sequence length="135" mass="15427">MDIGTLLKKYREQQQLTQQDVADKLFVSRQSVSNWELNKNYPDIIKLIELSELYEVTLDELVKGDDNMVKHLKESTDIVKKNKQVIAGFTVNMILFVVIIIGFSASAELLPVGLIVLALILINSTIIMYHLFKNF</sequence>
<dbReference type="SUPFAM" id="SSF47413">
    <property type="entry name" value="lambda repressor-like DNA-binding domains"/>
    <property type="match status" value="1"/>
</dbReference>
<dbReference type="PANTHER" id="PTHR46558:SF15">
    <property type="entry name" value="HELIX-TURN-HELIX DOMAIN PROTEIN"/>
    <property type="match status" value="1"/>
</dbReference>
<keyword evidence="1" id="KW-0238">DNA-binding</keyword>
<accession>A0A430B0L9</accession>
<dbReference type="PANTHER" id="PTHR46558">
    <property type="entry name" value="TRACRIPTIONAL REGULATORY PROTEIN-RELATED-RELATED"/>
    <property type="match status" value="1"/>
</dbReference>
<comment type="caution">
    <text evidence="4">The sequence shown here is derived from an EMBL/GenBank/DDBJ whole genome shotgun (WGS) entry which is preliminary data.</text>
</comment>
<dbReference type="PROSITE" id="PS50943">
    <property type="entry name" value="HTH_CROC1"/>
    <property type="match status" value="1"/>
</dbReference>
<keyword evidence="2" id="KW-0812">Transmembrane</keyword>
<dbReference type="Proteomes" id="UP000286773">
    <property type="component" value="Unassembled WGS sequence"/>
</dbReference>
<dbReference type="InterPro" id="IPR001387">
    <property type="entry name" value="Cro/C1-type_HTH"/>
</dbReference>
<dbReference type="CDD" id="cd00093">
    <property type="entry name" value="HTH_XRE"/>
    <property type="match status" value="1"/>
</dbReference>
<feature type="domain" description="HTH cro/C1-type" evidence="3">
    <location>
        <begin position="7"/>
        <end position="61"/>
    </location>
</feature>
<name>A0A430B0L9_9ENTE</name>
<reference evidence="4 5" key="1">
    <citation type="submission" date="2017-05" db="EMBL/GenBank/DDBJ databases">
        <title>Vagococcus spp. assemblies.</title>
        <authorList>
            <person name="Gulvik C.A."/>
        </authorList>
    </citation>
    <scope>NUCLEOTIDE SEQUENCE [LARGE SCALE GENOMIC DNA]</scope>
    <source>
        <strain evidence="4 5">LMG 24798</strain>
    </source>
</reference>
<evidence type="ECO:0000256" key="1">
    <source>
        <dbReference type="ARBA" id="ARBA00023125"/>
    </source>
</evidence>
<evidence type="ECO:0000313" key="4">
    <source>
        <dbReference type="EMBL" id="RSU13849.1"/>
    </source>
</evidence>
<evidence type="ECO:0000313" key="5">
    <source>
        <dbReference type="Proteomes" id="UP000286773"/>
    </source>
</evidence>
<dbReference type="AlphaFoldDB" id="A0A430B0L9"/>
<dbReference type="Pfam" id="PF01381">
    <property type="entry name" value="HTH_3"/>
    <property type="match status" value="1"/>
</dbReference>
<evidence type="ECO:0000259" key="3">
    <source>
        <dbReference type="PROSITE" id="PS50943"/>
    </source>
</evidence>
<keyword evidence="5" id="KW-1185">Reference proteome</keyword>
<dbReference type="EMBL" id="NGKC01000002">
    <property type="protein sequence ID" value="RSU13849.1"/>
    <property type="molecule type" value="Genomic_DNA"/>
</dbReference>
<organism evidence="4 5">
    <name type="scientific">Vagococcus acidifermentans</name>
    <dbReference type="NCBI Taxonomy" id="564710"/>
    <lineage>
        <taxon>Bacteria</taxon>
        <taxon>Bacillati</taxon>
        <taxon>Bacillota</taxon>
        <taxon>Bacilli</taxon>
        <taxon>Lactobacillales</taxon>
        <taxon>Enterococcaceae</taxon>
        <taxon>Vagococcus</taxon>
    </lineage>
</organism>
<dbReference type="SMART" id="SM00530">
    <property type="entry name" value="HTH_XRE"/>
    <property type="match status" value="1"/>
</dbReference>
<keyword evidence="2" id="KW-0472">Membrane</keyword>
<dbReference type="Gene3D" id="1.10.260.40">
    <property type="entry name" value="lambda repressor-like DNA-binding domains"/>
    <property type="match status" value="1"/>
</dbReference>
<protein>
    <recommendedName>
        <fullName evidence="3">HTH cro/C1-type domain-containing protein</fullName>
    </recommendedName>
</protein>
<gene>
    <name evidence="4" type="ORF">CBF27_02815</name>
</gene>
<dbReference type="RefSeq" id="WP_126812204.1">
    <property type="nucleotide sequence ID" value="NZ_NGKC01000002.1"/>
</dbReference>
<dbReference type="InterPro" id="IPR010982">
    <property type="entry name" value="Lambda_DNA-bd_dom_sf"/>
</dbReference>
<dbReference type="GO" id="GO:0003677">
    <property type="term" value="F:DNA binding"/>
    <property type="evidence" value="ECO:0007669"/>
    <property type="project" value="UniProtKB-KW"/>
</dbReference>